<dbReference type="PROSITE" id="PS50943">
    <property type="entry name" value="HTH_CROC1"/>
    <property type="match status" value="1"/>
</dbReference>
<dbReference type="Gene3D" id="1.10.260.40">
    <property type="entry name" value="lambda repressor-like DNA-binding domains"/>
    <property type="match status" value="1"/>
</dbReference>
<feature type="domain" description="HTH cro/C1-type" evidence="1">
    <location>
        <begin position="8"/>
        <end position="63"/>
    </location>
</feature>
<reference evidence="2 3" key="1">
    <citation type="submission" date="2024-09" db="EMBL/GenBank/DDBJ databases">
        <authorList>
            <person name="Sun Q."/>
            <person name="Mori K."/>
        </authorList>
    </citation>
    <scope>NUCLEOTIDE SEQUENCE [LARGE SCALE GENOMIC DNA]</scope>
    <source>
        <strain evidence="2 3">CCM 7415</strain>
    </source>
</reference>
<dbReference type="CDD" id="cd00093">
    <property type="entry name" value="HTH_XRE"/>
    <property type="match status" value="1"/>
</dbReference>
<protein>
    <submittedName>
        <fullName evidence="2">Helix-turn-helix domain-containing protein</fullName>
    </submittedName>
</protein>
<organism evidence="2 3">
    <name type="scientific">Kushneria aurantia</name>
    <dbReference type="NCBI Taxonomy" id="504092"/>
    <lineage>
        <taxon>Bacteria</taxon>
        <taxon>Pseudomonadati</taxon>
        <taxon>Pseudomonadota</taxon>
        <taxon>Gammaproteobacteria</taxon>
        <taxon>Oceanospirillales</taxon>
        <taxon>Halomonadaceae</taxon>
        <taxon>Kushneria</taxon>
    </lineage>
</organism>
<evidence type="ECO:0000313" key="3">
    <source>
        <dbReference type="Proteomes" id="UP001589814"/>
    </source>
</evidence>
<dbReference type="Proteomes" id="UP001589814">
    <property type="component" value="Unassembled WGS sequence"/>
</dbReference>
<dbReference type="RefSeq" id="WP_019950878.1">
    <property type="nucleotide sequence ID" value="NZ_JBHLVX010000032.1"/>
</dbReference>
<dbReference type="InterPro" id="IPR001387">
    <property type="entry name" value="Cro/C1-type_HTH"/>
</dbReference>
<comment type="caution">
    <text evidence="2">The sequence shown here is derived from an EMBL/GenBank/DDBJ whole genome shotgun (WGS) entry which is preliminary data.</text>
</comment>
<dbReference type="SMART" id="SM00530">
    <property type="entry name" value="HTH_XRE"/>
    <property type="match status" value="1"/>
</dbReference>
<accession>A0ABV6G4U2</accession>
<keyword evidence="3" id="KW-1185">Reference proteome</keyword>
<gene>
    <name evidence="2" type="ORF">ACFFHW_08480</name>
</gene>
<evidence type="ECO:0000313" key="2">
    <source>
        <dbReference type="EMBL" id="MFC0268017.1"/>
    </source>
</evidence>
<proteinExistence type="predicted"/>
<dbReference type="Pfam" id="PF13560">
    <property type="entry name" value="HTH_31"/>
    <property type="match status" value="1"/>
</dbReference>
<dbReference type="InterPro" id="IPR010982">
    <property type="entry name" value="Lambda_DNA-bd_dom_sf"/>
</dbReference>
<evidence type="ECO:0000259" key="1">
    <source>
        <dbReference type="PROSITE" id="PS50943"/>
    </source>
</evidence>
<name>A0ABV6G4U2_9GAMM</name>
<dbReference type="EMBL" id="JBHLVX010000032">
    <property type="protein sequence ID" value="MFC0268017.1"/>
    <property type="molecule type" value="Genomic_DNA"/>
</dbReference>
<dbReference type="SUPFAM" id="SSF47413">
    <property type="entry name" value="lambda repressor-like DNA-binding domains"/>
    <property type="match status" value="1"/>
</dbReference>
<sequence length="205" mass="22822">MKDLGRRIRERREACGLSKAELARQVGVSDVTISYWENGTIKRVGHSRLEPLSRALRCDIQYLLGNQQESTLNGASSLPIYTLNGSPDSLNTSNGVAAWLPTSLFPTQPLTPDSFLLAAGASTEFDYCSSGSFLLARRCQNFENSGLYLLERHSRLLIRRIRQGRSTLLELFSEKSPEVPEQSCHPDELTIHAHIPVVWVPSLIA</sequence>